<dbReference type="OrthoDB" id="4473332at2"/>
<proteinExistence type="predicted"/>
<evidence type="ECO:0000313" key="1">
    <source>
        <dbReference type="EMBL" id="SEC80866.1"/>
    </source>
</evidence>
<dbReference type="AlphaFoldDB" id="A0A1H4VIQ6"/>
<sequence>MTADTGVDGVAREDYAHTIDLDDDRAAGQRYELGFRYTGRDGLLIRWSVQLVARCSVSGHTETVFARGGSPLEPAPNGSRNVAVNQTDFDAATEFFEAQWRTLLDLPRGTVRTVDDQRHHTDALTLYGRTWRSVAGHEVADGLASFAEVTVLALATDPALQVMRRAAAHHPEPVILALYHPVEQRIDLVLVDTATMEALIDDPGPLRAGPDSSAGALFTGPHSAGLLHPGYLRSLPLLS</sequence>
<protein>
    <submittedName>
        <fullName evidence="1">Uncharacterized protein</fullName>
    </submittedName>
</protein>
<dbReference type="Proteomes" id="UP000183407">
    <property type="component" value="Unassembled WGS sequence"/>
</dbReference>
<dbReference type="RefSeq" id="WP_073364344.1">
    <property type="nucleotide sequence ID" value="NZ_FNTL01000004.1"/>
</dbReference>
<evidence type="ECO:0000313" key="2">
    <source>
        <dbReference type="Proteomes" id="UP000183407"/>
    </source>
</evidence>
<organism evidence="1 2">
    <name type="scientific">Rhodococcus jostii</name>
    <dbReference type="NCBI Taxonomy" id="132919"/>
    <lineage>
        <taxon>Bacteria</taxon>
        <taxon>Bacillati</taxon>
        <taxon>Actinomycetota</taxon>
        <taxon>Actinomycetes</taxon>
        <taxon>Mycobacteriales</taxon>
        <taxon>Nocardiaceae</taxon>
        <taxon>Rhodococcus</taxon>
    </lineage>
</organism>
<gene>
    <name evidence="1" type="ORF">SAMN04490220_2636</name>
</gene>
<name>A0A1H4VIQ6_RHOJO</name>
<reference evidence="2" key="1">
    <citation type="submission" date="2016-10" db="EMBL/GenBank/DDBJ databases">
        <authorList>
            <person name="Varghese N."/>
        </authorList>
    </citation>
    <scope>NUCLEOTIDE SEQUENCE [LARGE SCALE GENOMIC DNA]</scope>
    <source>
        <strain evidence="2">DSM 44719</strain>
    </source>
</reference>
<accession>A0A1H4VIQ6</accession>
<dbReference type="EMBL" id="FNTL01000004">
    <property type="protein sequence ID" value="SEC80866.1"/>
    <property type="molecule type" value="Genomic_DNA"/>
</dbReference>